<dbReference type="KEGG" id="ein:Eint_090800"/>
<reference evidence="1 2" key="2">
    <citation type="journal article" date="2012" name="Proc. Natl. Acad. Sci. U.S.A.">
        <title>Gain and loss of multiple functionally related, horizontally transferred genes in the reduced genomes of two microsporidian parasites.</title>
        <authorList>
            <person name="Pombert J.-F."/>
            <person name="Selman M."/>
            <person name="Burki F."/>
            <person name="Bardell F.T."/>
            <person name="Farinelli L."/>
            <person name="Solter L.F."/>
            <person name="Whitman D.W."/>
            <person name="Weiss L.M."/>
            <person name="Corradi N."/>
            <person name="Keeling P.J."/>
        </authorList>
    </citation>
    <scope>NUCLEOTIDE SEQUENCE [LARGE SCALE GENOMIC DNA]</scope>
    <source>
        <strain evidence="1 2">ATCC 50506</strain>
    </source>
</reference>
<dbReference type="HOGENOM" id="CLU_1288888_0_0_1"/>
<gene>
    <name evidence="1" type="ORF">Eint_090800</name>
</gene>
<evidence type="ECO:0000313" key="2">
    <source>
        <dbReference type="Proteomes" id="UP000002313"/>
    </source>
</evidence>
<dbReference type="GO" id="GO:0006357">
    <property type="term" value="P:regulation of transcription by RNA polymerase II"/>
    <property type="evidence" value="ECO:0007669"/>
    <property type="project" value="InterPro"/>
</dbReference>
<dbReference type="CDD" id="cd20546">
    <property type="entry name" value="CYCLIN_SpCG1C_ScCTK2-like_rpt2"/>
    <property type="match status" value="1"/>
</dbReference>
<name>E0S9E5_ENCIT</name>
<dbReference type="GO" id="GO:0016538">
    <property type="term" value="F:cyclin-dependent protein serine/threonine kinase regulator activity"/>
    <property type="evidence" value="ECO:0007669"/>
    <property type="project" value="InterPro"/>
</dbReference>
<dbReference type="Proteomes" id="UP000002313">
    <property type="component" value="Chromosome IX"/>
</dbReference>
<dbReference type="Gene3D" id="1.10.472.10">
    <property type="entry name" value="Cyclin-like"/>
    <property type="match status" value="2"/>
</dbReference>
<dbReference type="InterPro" id="IPR036915">
    <property type="entry name" value="Cyclin-like_sf"/>
</dbReference>
<keyword evidence="2" id="KW-1185">Reference proteome</keyword>
<organism evidence="1 2">
    <name type="scientific">Encephalitozoon intestinalis (strain ATCC 50506)</name>
    <name type="common">Microsporidian parasite</name>
    <name type="synonym">Septata intestinalis</name>
    <dbReference type="NCBI Taxonomy" id="876142"/>
    <lineage>
        <taxon>Eukaryota</taxon>
        <taxon>Fungi</taxon>
        <taxon>Fungi incertae sedis</taxon>
        <taxon>Microsporidia</taxon>
        <taxon>Unikaryonidae</taxon>
        <taxon>Encephalitozoon</taxon>
    </lineage>
</organism>
<dbReference type="SUPFAM" id="SSF47954">
    <property type="entry name" value="Cyclin-like"/>
    <property type="match status" value="2"/>
</dbReference>
<dbReference type="InterPro" id="IPR043198">
    <property type="entry name" value="Cyclin/Ssn8"/>
</dbReference>
<dbReference type="RefSeq" id="XP_003073569.1">
    <property type="nucleotide sequence ID" value="XM_003073523.1"/>
</dbReference>
<evidence type="ECO:0000313" key="1">
    <source>
        <dbReference type="EMBL" id="ADM12209.1"/>
    </source>
</evidence>
<protein>
    <submittedName>
        <fullName evidence="1">Cyclin-like protein</fullName>
    </submittedName>
</protein>
<dbReference type="VEuPathDB" id="MicrosporidiaDB:Eint_090800"/>
<proteinExistence type="predicted"/>
<dbReference type="PANTHER" id="PTHR10026">
    <property type="entry name" value="CYCLIN"/>
    <property type="match status" value="1"/>
</dbReference>
<sequence length="214" mass="24669">MGPEYAQCKDLLNSKNVRDIVNISRLLGMPQKATYFTLAIYYKYIFMLKDREAIPIGAACILLSGKVNGSLRSLGQILRTSYKYYGMDPERFFQEDYKDAIDIELHACIAMDFNFEMEDPYGFLEKMCMDNDIDRSRAQTIWVMLNDTMYLPFVLSFSIKSIVVSCIFISDIVRGNGEEDINGFKDKYKLAEIDSAEIGFISNEIVSFYERVLK</sequence>
<dbReference type="OrthoDB" id="10264655at2759"/>
<dbReference type="GeneID" id="9698400"/>
<accession>E0S9E5</accession>
<reference evidence="1 2" key="1">
    <citation type="journal article" date="2010" name="Nat. Commun.">
        <title>The complete sequence of the smallest known nuclear genome from the microsporidian Encephalitozoon intestinalis.</title>
        <authorList>
            <person name="Corradi N."/>
            <person name="Pombert J.-F."/>
            <person name="Farinelli L."/>
            <person name="Didier E.S."/>
            <person name="Keeling P.J."/>
        </authorList>
    </citation>
    <scope>NUCLEOTIDE SEQUENCE [LARGE SCALE GENOMIC DNA]</scope>
    <source>
        <strain evidence="1 2">ATCC 50506</strain>
    </source>
</reference>
<dbReference type="EMBL" id="CP001950">
    <property type="protein sequence ID" value="ADM12209.1"/>
    <property type="molecule type" value="Genomic_DNA"/>
</dbReference>
<dbReference type="AlphaFoldDB" id="E0S9E5"/>